<protein>
    <submittedName>
        <fullName evidence="1">Uncharacterized protein</fullName>
    </submittedName>
</protein>
<accession>A0ABQ5ZN96</accession>
<organism evidence="1 2">
    <name type="scientific">Shinella yambaruensis</name>
    <dbReference type="NCBI Taxonomy" id="415996"/>
    <lineage>
        <taxon>Bacteria</taxon>
        <taxon>Pseudomonadati</taxon>
        <taxon>Pseudomonadota</taxon>
        <taxon>Alphaproteobacteria</taxon>
        <taxon>Hyphomicrobiales</taxon>
        <taxon>Rhizobiaceae</taxon>
        <taxon>Shinella</taxon>
    </lineage>
</organism>
<reference evidence="2" key="1">
    <citation type="journal article" date="2019" name="Int. J. Syst. Evol. Microbiol.">
        <title>The Global Catalogue of Microorganisms (GCM) 10K type strain sequencing project: providing services to taxonomists for standard genome sequencing and annotation.</title>
        <authorList>
            <consortium name="The Broad Institute Genomics Platform"/>
            <consortium name="The Broad Institute Genome Sequencing Center for Infectious Disease"/>
            <person name="Wu L."/>
            <person name="Ma J."/>
        </authorList>
    </citation>
    <scope>NUCLEOTIDE SEQUENCE [LARGE SCALE GENOMIC DNA]</scope>
    <source>
        <strain evidence="2">NBRC 102122</strain>
    </source>
</reference>
<keyword evidence="2" id="KW-1185">Reference proteome</keyword>
<gene>
    <name evidence="1" type="ORF">GCM10007923_55460</name>
</gene>
<dbReference type="EMBL" id="BSOP01000050">
    <property type="protein sequence ID" value="GLR54329.1"/>
    <property type="molecule type" value="Genomic_DNA"/>
</dbReference>
<evidence type="ECO:0000313" key="2">
    <source>
        <dbReference type="Proteomes" id="UP001156702"/>
    </source>
</evidence>
<sequence>MTRPLVITSTQITAICKGASKAGFIAELEIEGAKIRLIPEHLASDEVKVPVSRKARGFL</sequence>
<evidence type="ECO:0000313" key="1">
    <source>
        <dbReference type="EMBL" id="GLR54329.1"/>
    </source>
</evidence>
<proteinExistence type="predicted"/>
<comment type="caution">
    <text evidence="1">The sequence shown here is derived from an EMBL/GenBank/DDBJ whole genome shotgun (WGS) entry which is preliminary data.</text>
</comment>
<name>A0ABQ5ZN96_9HYPH</name>
<dbReference type="Proteomes" id="UP001156702">
    <property type="component" value="Unassembled WGS sequence"/>
</dbReference>